<dbReference type="EMBL" id="CM047582">
    <property type="protein sequence ID" value="KAI9916000.1"/>
    <property type="molecule type" value="Genomic_DNA"/>
</dbReference>
<gene>
    <name evidence="1" type="ORF">PsorP6_006923</name>
</gene>
<accession>A0ACC0WAY4</accession>
<evidence type="ECO:0000313" key="1">
    <source>
        <dbReference type="EMBL" id="KAI9916000.1"/>
    </source>
</evidence>
<sequence>MVRKNLERLLAAQFTVLNSAMESEKLVSAHRHKLAFMHPFVKKIFHFALDKMLRQYEKIYQIGDNEACAGMFRKSFGIPCQHEIKAKMEGSGGFDVHDFHTQWHLYQNPLFPDSGGASNEAPLSPRRRELQRCLQINIPHELLFVIAQLSSGPASYNVKT</sequence>
<proteinExistence type="predicted"/>
<evidence type="ECO:0000313" key="2">
    <source>
        <dbReference type="Proteomes" id="UP001163321"/>
    </source>
</evidence>
<protein>
    <submittedName>
        <fullName evidence="1">Uncharacterized protein</fullName>
    </submittedName>
</protein>
<comment type="caution">
    <text evidence="1">The sequence shown here is derived from an EMBL/GenBank/DDBJ whole genome shotgun (WGS) entry which is preliminary data.</text>
</comment>
<dbReference type="Proteomes" id="UP001163321">
    <property type="component" value="Chromosome 3"/>
</dbReference>
<reference evidence="1 2" key="1">
    <citation type="journal article" date="2022" name="bioRxiv">
        <title>The genome of the oomycete Peronosclerospora sorghi, a cosmopolitan pathogen of maize and sorghum, is inflated with dispersed pseudogenes.</title>
        <authorList>
            <person name="Fletcher K."/>
            <person name="Martin F."/>
            <person name="Isakeit T."/>
            <person name="Cavanaugh K."/>
            <person name="Magill C."/>
            <person name="Michelmore R."/>
        </authorList>
    </citation>
    <scope>NUCLEOTIDE SEQUENCE [LARGE SCALE GENOMIC DNA]</scope>
    <source>
        <strain evidence="1">P6</strain>
    </source>
</reference>
<name>A0ACC0WAY4_9STRA</name>
<keyword evidence="2" id="KW-1185">Reference proteome</keyword>
<organism evidence="1 2">
    <name type="scientific">Peronosclerospora sorghi</name>
    <dbReference type="NCBI Taxonomy" id="230839"/>
    <lineage>
        <taxon>Eukaryota</taxon>
        <taxon>Sar</taxon>
        <taxon>Stramenopiles</taxon>
        <taxon>Oomycota</taxon>
        <taxon>Peronosporomycetes</taxon>
        <taxon>Peronosporales</taxon>
        <taxon>Peronosporaceae</taxon>
        <taxon>Peronosclerospora</taxon>
    </lineage>
</organism>